<gene>
    <name evidence="1" type="ORF">RHMOL_Rhmol11G0118600</name>
</gene>
<protein>
    <submittedName>
        <fullName evidence="1">Uncharacterized protein</fullName>
    </submittedName>
</protein>
<reference evidence="1" key="1">
    <citation type="submission" date="2022-02" db="EMBL/GenBank/DDBJ databases">
        <title>Plant Genome Project.</title>
        <authorList>
            <person name="Zhang R.-G."/>
        </authorList>
    </citation>
    <scope>NUCLEOTIDE SEQUENCE</scope>
    <source>
        <strain evidence="1">AT1</strain>
    </source>
</reference>
<dbReference type="Proteomes" id="UP001062846">
    <property type="component" value="Chromosome 11"/>
</dbReference>
<comment type="caution">
    <text evidence="1">The sequence shown here is derived from an EMBL/GenBank/DDBJ whole genome shotgun (WGS) entry which is preliminary data.</text>
</comment>
<sequence length="84" mass="9663">MSTVMAGVGKWDNLGLFASICWNIWKARNERVFQGSRQQEERICSRAVAEFNEYYQASMEMRTTNGTSQAEAALAWQLPPHWGY</sequence>
<accession>A0ACC0LR54</accession>
<proteinExistence type="predicted"/>
<evidence type="ECO:0000313" key="2">
    <source>
        <dbReference type="Proteomes" id="UP001062846"/>
    </source>
</evidence>
<organism evidence="1 2">
    <name type="scientific">Rhododendron molle</name>
    <name type="common">Chinese azalea</name>
    <name type="synonym">Azalea mollis</name>
    <dbReference type="NCBI Taxonomy" id="49168"/>
    <lineage>
        <taxon>Eukaryota</taxon>
        <taxon>Viridiplantae</taxon>
        <taxon>Streptophyta</taxon>
        <taxon>Embryophyta</taxon>
        <taxon>Tracheophyta</taxon>
        <taxon>Spermatophyta</taxon>
        <taxon>Magnoliopsida</taxon>
        <taxon>eudicotyledons</taxon>
        <taxon>Gunneridae</taxon>
        <taxon>Pentapetalae</taxon>
        <taxon>asterids</taxon>
        <taxon>Ericales</taxon>
        <taxon>Ericaceae</taxon>
        <taxon>Ericoideae</taxon>
        <taxon>Rhodoreae</taxon>
        <taxon>Rhododendron</taxon>
    </lineage>
</organism>
<name>A0ACC0LR54_RHOML</name>
<evidence type="ECO:0000313" key="1">
    <source>
        <dbReference type="EMBL" id="KAI8531198.1"/>
    </source>
</evidence>
<keyword evidence="2" id="KW-1185">Reference proteome</keyword>
<dbReference type="EMBL" id="CM046398">
    <property type="protein sequence ID" value="KAI8531198.1"/>
    <property type="molecule type" value="Genomic_DNA"/>
</dbReference>